<dbReference type="EnsemblMetazoa" id="CapteT213475">
    <property type="protein sequence ID" value="CapteP213475"/>
    <property type="gene ID" value="CapteG213475"/>
</dbReference>
<dbReference type="AlphaFoldDB" id="R7V6C6"/>
<reference evidence="2 4" key="2">
    <citation type="journal article" date="2013" name="Nature">
        <title>Insights into bilaterian evolution from three spiralian genomes.</title>
        <authorList>
            <person name="Simakov O."/>
            <person name="Marletaz F."/>
            <person name="Cho S.J."/>
            <person name="Edsinger-Gonzales E."/>
            <person name="Havlak P."/>
            <person name="Hellsten U."/>
            <person name="Kuo D.H."/>
            <person name="Larsson T."/>
            <person name="Lv J."/>
            <person name="Arendt D."/>
            <person name="Savage R."/>
            <person name="Osoegawa K."/>
            <person name="de Jong P."/>
            <person name="Grimwood J."/>
            <person name="Chapman J.A."/>
            <person name="Shapiro H."/>
            <person name="Aerts A."/>
            <person name="Otillar R.P."/>
            <person name="Terry A.Y."/>
            <person name="Boore J.L."/>
            <person name="Grigoriev I.V."/>
            <person name="Lindberg D.R."/>
            <person name="Seaver E.C."/>
            <person name="Weisblat D.A."/>
            <person name="Putnam N.H."/>
            <person name="Rokhsar D.S."/>
        </authorList>
    </citation>
    <scope>NUCLEOTIDE SEQUENCE</scope>
    <source>
        <strain evidence="2 4">I ESC-2004</strain>
    </source>
</reference>
<proteinExistence type="predicted"/>
<gene>
    <name evidence="2" type="ORF">CAPTEDRAFT_213475</name>
</gene>
<feature type="non-terminal residue" evidence="2">
    <location>
        <position position="255"/>
    </location>
</feature>
<evidence type="ECO:0000313" key="3">
    <source>
        <dbReference type="EnsemblMetazoa" id="CapteP213475"/>
    </source>
</evidence>
<dbReference type="HOGENOM" id="CLU_1092232_0_0_1"/>
<reference evidence="4" key="1">
    <citation type="submission" date="2012-12" db="EMBL/GenBank/DDBJ databases">
        <authorList>
            <person name="Hellsten U."/>
            <person name="Grimwood J."/>
            <person name="Chapman J.A."/>
            <person name="Shapiro H."/>
            <person name="Aerts A."/>
            <person name="Otillar R.P."/>
            <person name="Terry A.Y."/>
            <person name="Boore J.L."/>
            <person name="Simakov O."/>
            <person name="Marletaz F."/>
            <person name="Cho S.-J."/>
            <person name="Edsinger-Gonzales E."/>
            <person name="Havlak P."/>
            <person name="Kuo D.-H."/>
            <person name="Larsson T."/>
            <person name="Lv J."/>
            <person name="Arendt D."/>
            <person name="Savage R."/>
            <person name="Osoegawa K."/>
            <person name="de Jong P."/>
            <person name="Lindberg D.R."/>
            <person name="Seaver E.C."/>
            <person name="Weisblat D.A."/>
            <person name="Putnam N.H."/>
            <person name="Grigoriev I.V."/>
            <person name="Rokhsar D.S."/>
        </authorList>
    </citation>
    <scope>NUCLEOTIDE SEQUENCE</scope>
    <source>
        <strain evidence="4">I ESC-2004</strain>
    </source>
</reference>
<accession>R7V6C6</accession>
<name>R7V6C6_CAPTE</name>
<evidence type="ECO:0000313" key="4">
    <source>
        <dbReference type="Proteomes" id="UP000014760"/>
    </source>
</evidence>
<organism evidence="2">
    <name type="scientific">Capitella teleta</name>
    <name type="common">Polychaete worm</name>
    <dbReference type="NCBI Taxonomy" id="283909"/>
    <lineage>
        <taxon>Eukaryota</taxon>
        <taxon>Metazoa</taxon>
        <taxon>Spiralia</taxon>
        <taxon>Lophotrochozoa</taxon>
        <taxon>Annelida</taxon>
        <taxon>Polychaeta</taxon>
        <taxon>Sedentaria</taxon>
        <taxon>Scolecida</taxon>
        <taxon>Capitellidae</taxon>
        <taxon>Capitella</taxon>
    </lineage>
</organism>
<feature type="compositionally biased region" description="Basic and acidic residues" evidence="1">
    <location>
        <begin position="114"/>
        <end position="123"/>
    </location>
</feature>
<evidence type="ECO:0000313" key="2">
    <source>
        <dbReference type="EMBL" id="ELU14413.1"/>
    </source>
</evidence>
<evidence type="ECO:0000256" key="1">
    <source>
        <dbReference type="SAM" id="MobiDB-lite"/>
    </source>
</evidence>
<reference evidence="3" key="3">
    <citation type="submission" date="2015-06" db="UniProtKB">
        <authorList>
            <consortium name="EnsemblMetazoa"/>
        </authorList>
    </citation>
    <scope>IDENTIFICATION</scope>
</reference>
<dbReference type="EMBL" id="AMQN01038697">
    <property type="status" value="NOT_ANNOTATED_CDS"/>
    <property type="molecule type" value="Genomic_DNA"/>
</dbReference>
<dbReference type="Proteomes" id="UP000014760">
    <property type="component" value="Unassembled WGS sequence"/>
</dbReference>
<sequence>MSESRLKAGSTLIDSRGEIEGNHGLGYHYPVYDPVLSYIAYSLLTSPAEYTKLSKQWNLVSCIVFHSQTLRLGKLEARMAVNENLCAENNCCIAGKSPARPSTERRISQPATHYHNDANKTHEWTTQNQRSLKTQEQRPTRPKRSQRICGTAAEDSSAKLSTGPGTVMMQITNVSPVVTTNELKEYVLAKEDSLSSISIEDKTGDGWETKRLVLTIPRSAETTVLDPGFWPSDTFTRKWFRPRKPKSKKLHQFPQ</sequence>
<keyword evidence="4" id="KW-1185">Reference proteome</keyword>
<protein>
    <submittedName>
        <fullName evidence="2 3">Uncharacterized protein</fullName>
    </submittedName>
</protein>
<dbReference type="EMBL" id="KB294526">
    <property type="protein sequence ID" value="ELU14413.1"/>
    <property type="molecule type" value="Genomic_DNA"/>
</dbReference>
<feature type="region of interest" description="Disordered" evidence="1">
    <location>
        <begin position="97"/>
        <end position="164"/>
    </location>
</feature>